<dbReference type="InterPro" id="IPR000111">
    <property type="entry name" value="Glyco_hydro_27/36_CS"/>
</dbReference>
<dbReference type="PROSITE" id="PS00512">
    <property type="entry name" value="ALPHA_GALACTOSIDASE"/>
    <property type="match status" value="1"/>
</dbReference>
<dbReference type="Gene3D" id="3.20.20.70">
    <property type="entry name" value="Aldolase class I"/>
    <property type="match status" value="1"/>
</dbReference>
<evidence type="ECO:0000313" key="9">
    <source>
        <dbReference type="EMBL" id="MFC5448883.1"/>
    </source>
</evidence>
<evidence type="ECO:0000256" key="2">
    <source>
        <dbReference type="ARBA" id="ARBA00006202"/>
    </source>
</evidence>
<keyword evidence="4 6" id="KW-0378">Hydrolase</keyword>
<evidence type="ECO:0000313" key="10">
    <source>
        <dbReference type="Proteomes" id="UP001596044"/>
    </source>
</evidence>
<dbReference type="EMBL" id="JBHSMJ010000012">
    <property type="protein sequence ID" value="MFC5448883.1"/>
    <property type="molecule type" value="Genomic_DNA"/>
</dbReference>
<accession>A0ABW0K7S1</accession>
<dbReference type="InterPro" id="IPR038417">
    <property type="entry name" value="Alpga-gal_N_sf"/>
</dbReference>
<dbReference type="CDD" id="cd14791">
    <property type="entry name" value="GH36"/>
    <property type="match status" value="1"/>
</dbReference>
<dbReference type="PRINTS" id="PR00743">
    <property type="entry name" value="GLHYDRLASE36"/>
</dbReference>
<evidence type="ECO:0000256" key="1">
    <source>
        <dbReference type="ARBA" id="ARBA00001255"/>
    </source>
</evidence>
<comment type="caution">
    <text evidence="9">The sequence shown here is derived from an EMBL/GenBank/DDBJ whole genome shotgun (WGS) entry which is preliminary data.</text>
</comment>
<dbReference type="Pfam" id="PF16874">
    <property type="entry name" value="Glyco_hydro_36C"/>
    <property type="match status" value="1"/>
</dbReference>
<comment type="catalytic activity">
    <reaction evidence="1 6">
        <text>Hydrolysis of terminal, non-reducing alpha-D-galactose residues in alpha-D-galactosides, including galactose oligosaccharides, galactomannans and galactolipids.</text>
        <dbReference type="EC" id="3.2.1.22"/>
    </reaction>
</comment>
<keyword evidence="5 6" id="KW-0326">Glycosidase</keyword>
<evidence type="ECO:0000256" key="5">
    <source>
        <dbReference type="ARBA" id="ARBA00023295"/>
    </source>
</evidence>
<evidence type="ECO:0000259" key="7">
    <source>
        <dbReference type="Pfam" id="PF16874"/>
    </source>
</evidence>
<feature type="domain" description="Glycosyl hydrolase family 36 C-terminal" evidence="7">
    <location>
        <begin position="649"/>
        <end position="731"/>
    </location>
</feature>
<dbReference type="InterPro" id="IPR013785">
    <property type="entry name" value="Aldolase_TIM"/>
</dbReference>
<name>A0ABW0K7S1_9BACL</name>
<dbReference type="Pfam" id="PF02065">
    <property type="entry name" value="Melibiase"/>
    <property type="match status" value="1"/>
</dbReference>
<dbReference type="InterPro" id="IPR031705">
    <property type="entry name" value="Glyco_hydro_36_C"/>
</dbReference>
<dbReference type="PANTHER" id="PTHR43053:SF3">
    <property type="entry name" value="ALPHA-GALACTOSIDASE C-RELATED"/>
    <property type="match status" value="1"/>
</dbReference>
<evidence type="ECO:0000256" key="4">
    <source>
        <dbReference type="ARBA" id="ARBA00022801"/>
    </source>
</evidence>
<dbReference type="PIRSF" id="PIRSF005536">
    <property type="entry name" value="Agal"/>
    <property type="match status" value="1"/>
</dbReference>
<dbReference type="InterPro" id="IPR050985">
    <property type="entry name" value="Alpha-glycosidase_related"/>
</dbReference>
<dbReference type="RefSeq" id="WP_270878722.1">
    <property type="nucleotide sequence ID" value="NZ_JAQFVF010000021.1"/>
</dbReference>
<gene>
    <name evidence="9" type="ORF">ACFPOG_11450</name>
</gene>
<dbReference type="Gene3D" id="2.60.40.1180">
    <property type="entry name" value="Golgi alpha-mannosidase II"/>
    <property type="match status" value="1"/>
</dbReference>
<dbReference type="InterPro" id="IPR017853">
    <property type="entry name" value="GH"/>
</dbReference>
<keyword evidence="10" id="KW-1185">Reference proteome</keyword>
<organism evidence="9 10">
    <name type="scientific">Paenibacillus aestuarii</name>
    <dbReference type="NCBI Taxonomy" id="516965"/>
    <lineage>
        <taxon>Bacteria</taxon>
        <taxon>Bacillati</taxon>
        <taxon>Bacillota</taxon>
        <taxon>Bacilli</taxon>
        <taxon>Bacillales</taxon>
        <taxon>Paenibacillaceae</taxon>
        <taxon>Paenibacillus</taxon>
    </lineage>
</organism>
<evidence type="ECO:0000259" key="8">
    <source>
        <dbReference type="Pfam" id="PF16875"/>
    </source>
</evidence>
<dbReference type="InterPro" id="IPR013780">
    <property type="entry name" value="Glyco_hydro_b"/>
</dbReference>
<dbReference type="PANTHER" id="PTHR43053">
    <property type="entry name" value="GLYCOSIDASE FAMILY 31"/>
    <property type="match status" value="1"/>
</dbReference>
<dbReference type="InterPro" id="IPR002252">
    <property type="entry name" value="Glyco_hydro_36"/>
</dbReference>
<dbReference type="SUPFAM" id="SSF51445">
    <property type="entry name" value="(Trans)glycosidases"/>
    <property type="match status" value="1"/>
</dbReference>
<evidence type="ECO:0000256" key="6">
    <source>
        <dbReference type="PIRNR" id="PIRNR005536"/>
    </source>
</evidence>
<proteinExistence type="inferred from homology"/>
<sequence>MMIQYDAVNQLFHLQTKSASYVIQLVQGKYAAHVHWGRRVRGTGLSDTLALRRRCSFSPSTEPDELSLSLDTLPQEMPAYGSSDFRVPAYQVQLDNGSTVSEPVYESHRIYPGKSRLEGLPSTYAEAEDEAESLDIVLHDPLIGLKVVLTYTVFRDFDAVARSVRYVNASGQPMRLLRALSMGIDLPHAKFDALHLSGSWARERYVERRPLTTGGSVIESRRGASSHSLNPFLALLSPDADEEHGEAYGFSLVYSGNFIAQAEIDPYGTTRVVMGINPFDFAWLLEAGESFQAPEAVLVYASEGIGQMSRTYHRLYRTRLCRGSYRDQSRPILINNWEATYFQFTADRIEDIAQAGQALGLELFVLDDGWFGRRDNDRSSLGDWFVDRKKLPLGLPDLAERVRKLGLQFGLWFEPEMVSPDSDLYRKHPDWCLHVPDRRRTLARHQLVLDFSRQDVRDYIVTVMSEILSSCPISYVKWDMNRNMTEIGSAGLTRDRQRETAHRYMLGLYEVLERITSAFPDVLFESCSGGGGRFDPGMLYYMPQTWTSDNTDAVERLKIQYGTSLVYPISSMGAHVSAVPNHQVHRTTSLAMRGHVAMSGNLGYELDLTSFTDQERELVKQQITLYKELRSLIQFGDLYRLLSPFEGNETAWMFLSQDRSEALVAYFQVLAEPNPPLRKLRLRGLDETADYQVWDADAEEASKVCGGDELMGIGLQLPVWKGDFKSVFMRLKKEGVSR</sequence>
<feature type="domain" description="Glycosyl hydrolase family 36 N-terminal" evidence="8">
    <location>
        <begin position="30"/>
        <end position="286"/>
    </location>
</feature>
<comment type="similarity">
    <text evidence="2">Belongs to the glycosyl hydrolase 36 family.</text>
</comment>
<dbReference type="EC" id="3.2.1.22" evidence="3 6"/>
<evidence type="ECO:0000256" key="3">
    <source>
        <dbReference type="ARBA" id="ARBA00012755"/>
    </source>
</evidence>
<protein>
    <recommendedName>
        <fullName evidence="3 6">Alpha-galactosidase</fullName>
        <ecNumber evidence="3 6">3.2.1.22</ecNumber>
    </recommendedName>
</protein>
<dbReference type="InterPro" id="IPR031704">
    <property type="entry name" value="Glyco_hydro_36_N"/>
</dbReference>
<dbReference type="Proteomes" id="UP001596044">
    <property type="component" value="Unassembled WGS sequence"/>
</dbReference>
<dbReference type="Gene3D" id="2.70.98.60">
    <property type="entry name" value="alpha-galactosidase from lactobacil brevis"/>
    <property type="match status" value="1"/>
</dbReference>
<reference evidence="10" key="1">
    <citation type="journal article" date="2019" name="Int. J. Syst. Evol. Microbiol.">
        <title>The Global Catalogue of Microorganisms (GCM) 10K type strain sequencing project: providing services to taxonomists for standard genome sequencing and annotation.</title>
        <authorList>
            <consortium name="The Broad Institute Genomics Platform"/>
            <consortium name="The Broad Institute Genome Sequencing Center for Infectious Disease"/>
            <person name="Wu L."/>
            <person name="Ma J."/>
        </authorList>
    </citation>
    <scope>NUCLEOTIDE SEQUENCE [LARGE SCALE GENOMIC DNA]</scope>
    <source>
        <strain evidence="10">KACC 11904</strain>
    </source>
</reference>
<dbReference type="Pfam" id="PF16875">
    <property type="entry name" value="Glyco_hydro_36N"/>
    <property type="match status" value="1"/>
</dbReference>